<dbReference type="InterPro" id="IPR019109">
    <property type="entry name" value="MamF_MmsF"/>
</dbReference>
<comment type="subcellular location">
    <subcellularLocation>
        <location evidence="1">Membrane</location>
        <topology evidence="1">Multi-pass membrane protein</topology>
    </subcellularLocation>
</comment>
<feature type="transmembrane region" description="Helical" evidence="6">
    <location>
        <begin position="71"/>
        <end position="92"/>
    </location>
</feature>
<keyword evidence="4 6" id="KW-0472">Membrane</keyword>
<proteinExistence type="predicted"/>
<evidence type="ECO:0000313" key="8">
    <source>
        <dbReference type="Proteomes" id="UP000011531"/>
    </source>
</evidence>
<sequence length="148" mass="15654">MASNTPDVDIEAETAAEPIEPAETGTGLDENVAGALSYLIGFVSGLILFLVETENQFVRFHAAQSMVFTGLFVVSYIALSIVGTVISTVMFASTSTFFIGSIVSLVLGLVWLGLAVGGFALWIYLMVKAYRGETVRLPIAAGIADKLV</sequence>
<dbReference type="PANTHER" id="PTHR36460">
    <property type="entry name" value="UPF0132 DOMAIN PROTEIN (AFU_ORTHOLOGUE AFUA_3G10255)"/>
    <property type="match status" value="1"/>
</dbReference>
<comment type="caution">
    <text evidence="7">The sequence shown here is derived from an EMBL/GenBank/DDBJ whole genome shotgun (WGS) entry which is preliminary data.</text>
</comment>
<dbReference type="AlphaFoldDB" id="L9XN84"/>
<evidence type="ECO:0000256" key="2">
    <source>
        <dbReference type="ARBA" id="ARBA00022692"/>
    </source>
</evidence>
<dbReference type="GO" id="GO:0016020">
    <property type="term" value="C:membrane"/>
    <property type="evidence" value="ECO:0007669"/>
    <property type="project" value="UniProtKB-SubCell"/>
</dbReference>
<accession>L9XN84</accession>
<dbReference type="RefSeq" id="WP_008421834.1">
    <property type="nucleotide sequence ID" value="NZ_AOIA01000046.1"/>
</dbReference>
<dbReference type="Pfam" id="PF09685">
    <property type="entry name" value="MamF_MmsF"/>
    <property type="match status" value="1"/>
</dbReference>
<reference evidence="7 8" key="1">
    <citation type="journal article" date="2014" name="PLoS Genet.">
        <title>Phylogenetically driven sequencing of extremely halophilic archaea reveals strategies for static and dynamic osmo-response.</title>
        <authorList>
            <person name="Becker E.A."/>
            <person name="Seitzer P.M."/>
            <person name="Tritt A."/>
            <person name="Larsen D."/>
            <person name="Krusor M."/>
            <person name="Yao A.I."/>
            <person name="Wu D."/>
            <person name="Madern D."/>
            <person name="Eisen J.A."/>
            <person name="Darling A.E."/>
            <person name="Facciotti M.T."/>
        </authorList>
    </citation>
    <scope>NUCLEOTIDE SEQUENCE [LARGE SCALE GENOMIC DNA]</scope>
    <source>
        <strain evidence="7 8">DSM 18795</strain>
    </source>
</reference>
<evidence type="ECO:0000256" key="6">
    <source>
        <dbReference type="SAM" id="Phobius"/>
    </source>
</evidence>
<name>L9XN84_9EURY</name>
<feature type="transmembrane region" description="Helical" evidence="6">
    <location>
        <begin position="98"/>
        <end position="127"/>
    </location>
</feature>
<keyword evidence="3 6" id="KW-1133">Transmembrane helix</keyword>
<evidence type="ECO:0000256" key="3">
    <source>
        <dbReference type="ARBA" id="ARBA00022989"/>
    </source>
</evidence>
<dbReference type="Proteomes" id="UP000011531">
    <property type="component" value="Unassembled WGS sequence"/>
</dbReference>
<organism evidence="7 8">
    <name type="scientific">Natronococcus jeotgali DSM 18795</name>
    <dbReference type="NCBI Taxonomy" id="1227498"/>
    <lineage>
        <taxon>Archaea</taxon>
        <taxon>Methanobacteriati</taxon>
        <taxon>Methanobacteriota</taxon>
        <taxon>Stenosarchaea group</taxon>
        <taxon>Halobacteria</taxon>
        <taxon>Halobacteriales</taxon>
        <taxon>Natrialbaceae</taxon>
        <taxon>Natronococcus</taxon>
    </lineage>
</organism>
<feature type="region of interest" description="Disordered" evidence="5">
    <location>
        <begin position="1"/>
        <end position="26"/>
    </location>
</feature>
<feature type="transmembrane region" description="Helical" evidence="6">
    <location>
        <begin position="32"/>
        <end position="51"/>
    </location>
</feature>
<keyword evidence="2 6" id="KW-0812">Transmembrane</keyword>
<evidence type="ECO:0000256" key="5">
    <source>
        <dbReference type="SAM" id="MobiDB-lite"/>
    </source>
</evidence>
<dbReference type="PANTHER" id="PTHR36460:SF1">
    <property type="entry name" value="UPF0132 DOMAIN PROTEIN (AFU_ORTHOLOGUE AFUA_3G10255)"/>
    <property type="match status" value="1"/>
</dbReference>
<dbReference type="EMBL" id="AOIA01000046">
    <property type="protein sequence ID" value="ELY63210.1"/>
    <property type="molecule type" value="Genomic_DNA"/>
</dbReference>
<protein>
    <recommendedName>
        <fullName evidence="9">DUF4870 domain-containing protein</fullName>
    </recommendedName>
</protein>
<keyword evidence="8" id="KW-1185">Reference proteome</keyword>
<evidence type="ECO:0000256" key="4">
    <source>
        <dbReference type="ARBA" id="ARBA00023136"/>
    </source>
</evidence>
<evidence type="ECO:0000313" key="7">
    <source>
        <dbReference type="EMBL" id="ELY63210.1"/>
    </source>
</evidence>
<evidence type="ECO:0008006" key="9">
    <source>
        <dbReference type="Google" id="ProtNLM"/>
    </source>
</evidence>
<gene>
    <name evidence="7" type="ORF">C492_07325</name>
</gene>
<dbReference type="PATRIC" id="fig|1227498.3.peg.1489"/>
<evidence type="ECO:0000256" key="1">
    <source>
        <dbReference type="ARBA" id="ARBA00004141"/>
    </source>
</evidence>
<feature type="compositionally biased region" description="Low complexity" evidence="5">
    <location>
        <begin position="15"/>
        <end position="24"/>
    </location>
</feature>
<dbReference type="OrthoDB" id="329551at2157"/>
<dbReference type="STRING" id="1227498.C492_07325"/>